<dbReference type="RefSeq" id="WP_040199252.1">
    <property type="nucleotide sequence ID" value="NZ_CP010311.1"/>
</dbReference>
<sequence length="77" mass="8063">MKKMIVLLAAMMMIVSTSGLALANDVKGKVTSIKGDTITIEVEKGKASSFSEGDTVEVEAKEKKKAPKKGGAMLMGC</sequence>
<dbReference type="AlphaFoldDB" id="A0A0B5FMH4"/>
<proteinExistence type="predicted"/>
<dbReference type="HOGENOM" id="CLU_196616_0_0_7"/>
<feature type="chain" id="PRO_5002116993" description="DUF5666 domain-containing protein" evidence="1">
    <location>
        <begin position="24"/>
        <end position="77"/>
    </location>
</feature>
<name>A0A0B5FMH4_9BACT</name>
<dbReference type="NCBIfam" id="NF040942">
    <property type="entry name" value="hypo_ExtJ"/>
    <property type="match status" value="1"/>
</dbReference>
<dbReference type="EMBL" id="CP010311">
    <property type="protein sequence ID" value="AJF05854.1"/>
    <property type="molecule type" value="Genomic_DNA"/>
</dbReference>
<reference evidence="2 3" key="1">
    <citation type="journal article" date="2015" name="Genome Announc.">
        <title>Genomes of Geoalkalibacter ferrihydriticus Z-0531T and Geoalkalibacter subterraneus Red1T, Two Haloalkaliphilic Metal-Reducing Deltaproteobacteria.</title>
        <authorList>
            <person name="Badalamenti J.P."/>
            <person name="Krajmalnik-Brown R."/>
            <person name="Torres C.I."/>
            <person name="Bond D.R."/>
        </authorList>
    </citation>
    <scope>NUCLEOTIDE SEQUENCE [LARGE SCALE GENOMIC DNA]</scope>
    <source>
        <strain evidence="2 3">Red1</strain>
    </source>
</reference>
<dbReference type="STRING" id="483547.GSUB_03760"/>
<keyword evidence="1" id="KW-0732">Signal</keyword>
<dbReference type="Proteomes" id="UP000035036">
    <property type="component" value="Chromosome"/>
</dbReference>
<evidence type="ECO:0000313" key="3">
    <source>
        <dbReference type="Proteomes" id="UP000035036"/>
    </source>
</evidence>
<dbReference type="PROSITE" id="PS00430">
    <property type="entry name" value="TONB_DEPENDENT_REC_1"/>
    <property type="match status" value="1"/>
</dbReference>
<evidence type="ECO:0000313" key="2">
    <source>
        <dbReference type="EMBL" id="AJF05854.1"/>
    </source>
</evidence>
<dbReference type="KEGG" id="gsb:GSUB_03760"/>
<dbReference type="InterPro" id="IPR010916">
    <property type="entry name" value="TonB_box_CS"/>
</dbReference>
<protein>
    <recommendedName>
        <fullName evidence="4">DUF5666 domain-containing protein</fullName>
    </recommendedName>
</protein>
<organism evidence="2 3">
    <name type="scientific">Geoalkalibacter subterraneus</name>
    <dbReference type="NCBI Taxonomy" id="483547"/>
    <lineage>
        <taxon>Bacteria</taxon>
        <taxon>Pseudomonadati</taxon>
        <taxon>Thermodesulfobacteriota</taxon>
        <taxon>Desulfuromonadia</taxon>
        <taxon>Desulfuromonadales</taxon>
        <taxon>Geoalkalibacteraceae</taxon>
        <taxon>Geoalkalibacter</taxon>
    </lineage>
</organism>
<evidence type="ECO:0000256" key="1">
    <source>
        <dbReference type="SAM" id="SignalP"/>
    </source>
</evidence>
<gene>
    <name evidence="2" type="ORF">GSUB_03760</name>
</gene>
<evidence type="ECO:0008006" key="4">
    <source>
        <dbReference type="Google" id="ProtNLM"/>
    </source>
</evidence>
<keyword evidence="3" id="KW-1185">Reference proteome</keyword>
<accession>A0A0B5FMH4</accession>
<feature type="signal peptide" evidence="1">
    <location>
        <begin position="1"/>
        <end position="23"/>
    </location>
</feature>